<protein>
    <submittedName>
        <fullName evidence="1">Uncharacterized protein</fullName>
    </submittedName>
</protein>
<evidence type="ECO:0000313" key="1">
    <source>
        <dbReference type="EMBL" id="KIP10025.1"/>
    </source>
</evidence>
<accession>A0A0C3SDX5</accession>
<dbReference type="STRING" id="745531.A0A0C3SDX5"/>
<gene>
    <name evidence="1" type="ORF">PHLGIDRAFT_281491</name>
</gene>
<evidence type="ECO:0000313" key="2">
    <source>
        <dbReference type="Proteomes" id="UP000053257"/>
    </source>
</evidence>
<proteinExistence type="predicted"/>
<keyword evidence="2" id="KW-1185">Reference proteome</keyword>
<dbReference type="AlphaFoldDB" id="A0A0C3SDX5"/>
<dbReference type="Proteomes" id="UP000053257">
    <property type="component" value="Unassembled WGS sequence"/>
</dbReference>
<dbReference type="HOGENOM" id="CLU_924733_0_0_1"/>
<dbReference type="OrthoDB" id="3267359at2759"/>
<reference evidence="1 2" key="1">
    <citation type="journal article" date="2014" name="PLoS Genet.">
        <title>Analysis of the Phlebiopsis gigantea genome, transcriptome and secretome provides insight into its pioneer colonization strategies of wood.</title>
        <authorList>
            <person name="Hori C."/>
            <person name="Ishida T."/>
            <person name="Igarashi K."/>
            <person name="Samejima M."/>
            <person name="Suzuki H."/>
            <person name="Master E."/>
            <person name="Ferreira P."/>
            <person name="Ruiz-Duenas F.J."/>
            <person name="Held B."/>
            <person name="Canessa P."/>
            <person name="Larrondo L.F."/>
            <person name="Schmoll M."/>
            <person name="Druzhinina I.S."/>
            <person name="Kubicek C.P."/>
            <person name="Gaskell J.A."/>
            <person name="Kersten P."/>
            <person name="St John F."/>
            <person name="Glasner J."/>
            <person name="Sabat G."/>
            <person name="Splinter BonDurant S."/>
            <person name="Syed K."/>
            <person name="Yadav J."/>
            <person name="Mgbeahuruike A.C."/>
            <person name="Kovalchuk A."/>
            <person name="Asiegbu F.O."/>
            <person name="Lackner G."/>
            <person name="Hoffmeister D."/>
            <person name="Rencoret J."/>
            <person name="Gutierrez A."/>
            <person name="Sun H."/>
            <person name="Lindquist E."/>
            <person name="Barry K."/>
            <person name="Riley R."/>
            <person name="Grigoriev I.V."/>
            <person name="Henrissat B."/>
            <person name="Kues U."/>
            <person name="Berka R.M."/>
            <person name="Martinez A.T."/>
            <person name="Covert S.F."/>
            <person name="Blanchette R.A."/>
            <person name="Cullen D."/>
        </authorList>
    </citation>
    <scope>NUCLEOTIDE SEQUENCE [LARGE SCALE GENOMIC DNA]</scope>
    <source>
        <strain evidence="1 2">11061_1 CR5-6</strain>
    </source>
</reference>
<name>A0A0C3SDX5_PHLG1</name>
<organism evidence="1 2">
    <name type="scientific">Phlebiopsis gigantea (strain 11061_1 CR5-6)</name>
    <name type="common">White-rot fungus</name>
    <name type="synonym">Peniophora gigantea</name>
    <dbReference type="NCBI Taxonomy" id="745531"/>
    <lineage>
        <taxon>Eukaryota</taxon>
        <taxon>Fungi</taxon>
        <taxon>Dikarya</taxon>
        <taxon>Basidiomycota</taxon>
        <taxon>Agaricomycotina</taxon>
        <taxon>Agaricomycetes</taxon>
        <taxon>Polyporales</taxon>
        <taxon>Phanerochaetaceae</taxon>
        <taxon>Phlebiopsis</taxon>
    </lineage>
</organism>
<dbReference type="EMBL" id="KN840459">
    <property type="protein sequence ID" value="KIP10025.1"/>
    <property type="molecule type" value="Genomic_DNA"/>
</dbReference>
<sequence length="301" mass="34760">MQRAAKQTRKVNRWNAYLHSQVEAFNQDLAPGHPRPKVHEIARGIRERWDVMTEGERVAATQDAVVELEEQRESRQTAKRESRVSTTRDIRSTLDAIEAELQDLYARTGAEILLVSVRSDVENFTAKPRIFTSSPRVADFFHTSTNRTVNEFSVKLQAYCVADVQAPIVSPTLSVQQQILEMKRKVKEVINEKLQECARPARMPRINYVDFETCITERHGIICDNWPLPNFCAPGSINSLTELEVLYRAWSTGVTTFRKLSLEEWRQFKERTLCRLPRFPRCNLKPDRALHLPQSPLQCLL</sequence>